<dbReference type="PRINTS" id="PR00633">
    <property type="entry name" value="RCCNDNSATION"/>
</dbReference>
<dbReference type="Gene3D" id="2.130.10.30">
    <property type="entry name" value="Regulator of chromosome condensation 1/beta-lactamase-inhibitor protein II"/>
    <property type="match status" value="2"/>
</dbReference>
<feature type="compositionally biased region" description="Basic and acidic residues" evidence="3">
    <location>
        <begin position="1433"/>
        <end position="1450"/>
    </location>
</feature>
<feature type="region of interest" description="Disordered" evidence="3">
    <location>
        <begin position="922"/>
        <end position="947"/>
    </location>
</feature>
<gene>
    <name evidence="5" type="ORF">ElyMa_005665700</name>
</gene>
<feature type="compositionally biased region" description="Low complexity" evidence="3">
    <location>
        <begin position="922"/>
        <end position="936"/>
    </location>
</feature>
<proteinExistence type="predicted"/>
<comment type="caution">
    <text evidence="5">The sequence shown here is derived from an EMBL/GenBank/DDBJ whole genome shotgun (WGS) entry which is preliminary data.</text>
</comment>
<dbReference type="Proteomes" id="UP000762676">
    <property type="component" value="Unassembled WGS sequence"/>
</dbReference>
<feature type="compositionally biased region" description="Basic and acidic residues" evidence="3">
    <location>
        <begin position="1339"/>
        <end position="1354"/>
    </location>
</feature>
<feature type="region of interest" description="Disordered" evidence="3">
    <location>
        <begin position="1428"/>
        <end position="1471"/>
    </location>
</feature>
<dbReference type="SUPFAM" id="SSF50985">
    <property type="entry name" value="RCC1/BLIP-II"/>
    <property type="match status" value="1"/>
</dbReference>
<feature type="repeat" description="RCC1" evidence="2">
    <location>
        <begin position="539"/>
        <end position="588"/>
    </location>
</feature>
<evidence type="ECO:0000259" key="4">
    <source>
        <dbReference type="Pfam" id="PF25390"/>
    </source>
</evidence>
<sequence>MALQKFKFKWIEHFNSIWVEEDCESLTLKEDLEGLYQRLIINKEIVCIPPQAIFLKGPTLPDFSSTSENMSLDEQEHLLDSLLANQLFLAEVVSSNTPFAQLLMKRVLILQRMYYALSQKYHAILDNTPPPIVVSTDTKKGNTSERTDAPSPVGTDALIKISVKTGLSMLFSLFRQNWALASSTGNISTCNDVFLTALDVVSTLPPLSLANETRLTALGTDALDSVSTFLSMAATPQSGADLQGQRLSSQLLLAVGMQRGLLRHLLAWVQLALAVSATAQNELRKAGSSGKDMKLGRIDNTFFRTVLAQMIDKTGGATRVPRTHLTIDDEGMIPMFEAAMFLLEELHCAAEEYTSSGTGMREDSSRASGPGSKAGQQTTPVDVFVWGSNSSHQLAEGHQEKILTPKLTALFADCQQVEAGQFCSFLLHPDGSVSACGKGSYGRLGLGDSNNQTVPKKVSFEPPKIIKKIASSKGSDGHTLALTTEGELFSWGDGDHGKLGLGGDRTQKVPKIIQGPLSTKVVKCMSAGYRHSAAVTVDGELYTWGEGDHGRLGHGDKTPRNIPKQVKEIGLVGQVACGSSHTLVVSQDGKTVWSFGGGDNGKLGHGDMSRQTKPTAIETFSGMYIRKVACSSQSSLALTSAGQVFAWGSGSCLGFGLTDSATMTPKLIEDLQKIRIMDITCGDSHCLALSHDNEVFAWGNNAMGQCGQGHAQSPVTKPRKVIGLEGAQIQQISAGTSHSCATTALPYDRQVIAWHRPFCVDLQEATFSVLSTFLENYCGGFDHPYPPPPFSTKHQHQHFVLLCLKLLASHLSLALTCGLGSEVLGNQTRPLRVLLFRLVDTNTPEPIQKAVTETLTIGASLLLPPLRERMELLHSLLPQGPDSWETLSKGQRMQLSIILTSLQDNQHIAALLGLSQQRVVPPASSESSTASGASAPPLVPPPASLSDSSDEALDLQMAELLMKTILRNLAAHTWRLLNELVTESPASAPIPVESSPPANLHHLLSSLQKHLLAFCYNKAFSDIKLPCAVKHLHQHLMLLLPVCGDILDHTASVILKAKNKDDLMEEIEDVVLQSPAGKMLSHVLNAVLILPLTLVMPVLPHILTLLPQLDRLCKLLPSTERLERAELEFNKGEKDPGQLPHQKPWCWLIDLARTCALVVGSCIGGMLHGPKQAPCELESDPWLSSLLFSNGLQSPSLLKTVSSLVTEMVCESSESLSSLCQDPSLDQETRALLDLAVGVSNHTNNQLKAMMLEFALSQDLNTCELKEEKWLDLFTRFFLATLIKHCNLWKHIKDLEWPMKQLEAIFMMVYKGRNILVSFRGRTNPEEDSDKTLVGQRSAELRSDLGQSEGRDDDLLSVSPEHSREILDESVDPDSDPERLETDDEDVQTPHRASSQEKKSEISYEEMCRRYIEKCIFLLLCVRPPLSGGDPSDLLKKPARETEASEDAPRRNLTRQGSLPDISVENQDEQVLPQRDAIGTPILHSQNPRYHLGAHLNSLQQVKEVLRRLRWREERINSIGPGAQGSSSSSSSGNNMARQHSCGGVDLSQSRIMTDLLAFVCGEQKKSYTDQTDLEKLVKAMELQQERAESRLYALNQIIELMSTGKEKKEKGQETEWQHDTSHQQRQLLCKRLSSPTTTLLNSVHQQLLAGCFGLLVLRSENNSISNQLYHYQ</sequence>
<dbReference type="InterPro" id="IPR000408">
    <property type="entry name" value="Reg_chr_condens"/>
</dbReference>
<name>A0AAV4FE37_9GAST</name>
<dbReference type="EMBL" id="BMAT01011347">
    <property type="protein sequence ID" value="GFR70953.1"/>
    <property type="molecule type" value="Genomic_DNA"/>
</dbReference>
<evidence type="ECO:0000256" key="3">
    <source>
        <dbReference type="SAM" id="MobiDB-lite"/>
    </source>
</evidence>
<dbReference type="PANTHER" id="PTHR22872:SF6">
    <property type="entry name" value="E3 UBIQUITIN-PROTEIN LIGASE HERC1-RELATED"/>
    <property type="match status" value="1"/>
</dbReference>
<feature type="repeat" description="RCC1" evidence="2">
    <location>
        <begin position="381"/>
        <end position="430"/>
    </location>
</feature>
<dbReference type="Pfam" id="PF00415">
    <property type="entry name" value="RCC1"/>
    <property type="match status" value="3"/>
</dbReference>
<feature type="compositionally biased region" description="Acidic residues" evidence="3">
    <location>
        <begin position="1368"/>
        <end position="1387"/>
    </location>
</feature>
<feature type="region of interest" description="Disordered" evidence="3">
    <location>
        <begin position="1325"/>
        <end position="1400"/>
    </location>
</feature>
<feature type="region of interest" description="Disordered" evidence="3">
    <location>
        <begin position="1517"/>
        <end position="1542"/>
    </location>
</feature>
<dbReference type="InterPro" id="IPR051625">
    <property type="entry name" value="Signaling_Regulatory_Domain"/>
</dbReference>
<organism evidence="5 6">
    <name type="scientific">Elysia marginata</name>
    <dbReference type="NCBI Taxonomy" id="1093978"/>
    <lineage>
        <taxon>Eukaryota</taxon>
        <taxon>Metazoa</taxon>
        <taxon>Spiralia</taxon>
        <taxon>Lophotrochozoa</taxon>
        <taxon>Mollusca</taxon>
        <taxon>Gastropoda</taxon>
        <taxon>Heterobranchia</taxon>
        <taxon>Euthyneura</taxon>
        <taxon>Panpulmonata</taxon>
        <taxon>Sacoglossa</taxon>
        <taxon>Placobranchoidea</taxon>
        <taxon>Plakobranchidae</taxon>
        <taxon>Elysia</taxon>
    </lineage>
</organism>
<keyword evidence="6" id="KW-1185">Reference proteome</keyword>
<feature type="repeat" description="RCC1" evidence="2">
    <location>
        <begin position="590"/>
        <end position="641"/>
    </location>
</feature>
<feature type="domain" description="RCC1-like" evidence="4">
    <location>
        <begin position="382"/>
        <end position="567"/>
    </location>
</feature>
<protein>
    <submittedName>
        <fullName evidence="5">HECT and RLD domain-containing E3 ubiquitin protein ligase family member 1</fullName>
    </submittedName>
</protein>
<evidence type="ECO:0000313" key="5">
    <source>
        <dbReference type="EMBL" id="GFR70953.1"/>
    </source>
</evidence>
<accession>A0AAV4FE37</accession>
<dbReference type="PROSITE" id="PS00626">
    <property type="entry name" value="RCC1_2"/>
    <property type="match status" value="2"/>
</dbReference>
<feature type="non-terminal residue" evidence="5">
    <location>
        <position position="1673"/>
    </location>
</feature>
<dbReference type="InterPro" id="IPR058923">
    <property type="entry name" value="RCC1-like_dom"/>
</dbReference>
<feature type="repeat" description="RCC1" evidence="2">
    <location>
        <begin position="642"/>
        <end position="692"/>
    </location>
</feature>
<reference evidence="5 6" key="1">
    <citation type="journal article" date="2021" name="Elife">
        <title>Chloroplast acquisition without the gene transfer in kleptoplastic sea slugs, Plakobranchus ocellatus.</title>
        <authorList>
            <person name="Maeda T."/>
            <person name="Takahashi S."/>
            <person name="Yoshida T."/>
            <person name="Shimamura S."/>
            <person name="Takaki Y."/>
            <person name="Nagai Y."/>
            <person name="Toyoda A."/>
            <person name="Suzuki Y."/>
            <person name="Arimoto A."/>
            <person name="Ishii H."/>
            <person name="Satoh N."/>
            <person name="Nishiyama T."/>
            <person name="Hasebe M."/>
            <person name="Maruyama T."/>
            <person name="Minagawa J."/>
            <person name="Obokata J."/>
            <person name="Shigenobu S."/>
        </authorList>
    </citation>
    <scope>NUCLEOTIDE SEQUENCE [LARGE SCALE GENOMIC DNA]</scope>
</reference>
<evidence type="ECO:0000256" key="1">
    <source>
        <dbReference type="ARBA" id="ARBA00022737"/>
    </source>
</evidence>
<feature type="repeat" description="RCC1" evidence="2">
    <location>
        <begin position="486"/>
        <end position="538"/>
    </location>
</feature>
<evidence type="ECO:0000313" key="6">
    <source>
        <dbReference type="Proteomes" id="UP000762676"/>
    </source>
</evidence>
<feature type="region of interest" description="Disordered" evidence="3">
    <location>
        <begin position="354"/>
        <end position="378"/>
    </location>
</feature>
<feature type="repeat" description="RCC1" evidence="2">
    <location>
        <begin position="693"/>
        <end position="745"/>
    </location>
</feature>
<dbReference type="PROSITE" id="PS50012">
    <property type="entry name" value="RCC1_3"/>
    <property type="match status" value="7"/>
</dbReference>
<dbReference type="PANTHER" id="PTHR22872">
    <property type="entry name" value="BTK-BINDING PROTEIN-RELATED"/>
    <property type="match status" value="1"/>
</dbReference>
<keyword evidence="1" id="KW-0677">Repeat</keyword>
<feature type="repeat" description="RCC1" evidence="2">
    <location>
        <begin position="431"/>
        <end position="485"/>
    </location>
</feature>
<dbReference type="Pfam" id="PF25390">
    <property type="entry name" value="WD40_RLD"/>
    <property type="match status" value="1"/>
</dbReference>
<dbReference type="InterPro" id="IPR009091">
    <property type="entry name" value="RCC1/BLIP-II"/>
</dbReference>
<evidence type="ECO:0000256" key="2">
    <source>
        <dbReference type="PROSITE-ProRule" id="PRU00235"/>
    </source>
</evidence>